<dbReference type="STRING" id="651662.SAMN04488069_101328"/>
<dbReference type="SUPFAM" id="SSF51905">
    <property type="entry name" value="FAD/NAD(P)-binding domain"/>
    <property type="match status" value="1"/>
</dbReference>
<gene>
    <name evidence="2" type="ORF">SAMN04488069_101328</name>
</gene>
<dbReference type="PRINTS" id="PR00419">
    <property type="entry name" value="ADXRDTASE"/>
</dbReference>
<dbReference type="GO" id="GO:0016491">
    <property type="term" value="F:oxidoreductase activity"/>
    <property type="evidence" value="ECO:0007669"/>
    <property type="project" value="InterPro"/>
</dbReference>
<sequence length="605" mass="67636">MSTSPTTAVRVAVLGGGVAGMSAAHELAERGFSVDVYERQPRYVGGKARSVDVPNTGRDGRPDLPGEHGFRFFPGFYRHITDTMKRIPYGHNRQGVFDNLVASERVLLARFGRPPLPTLVNFPKTRADLETILLDLREADTGLTHSDVKLFAHSLWQILTSSYERRQQVYERQSWWDFMQTTQQRHRDNVPDGAPFPYELYCVGGLTRSLVAAQPKLMSVKTGGDILLQLLLLMADPTAHADRILNGPTNEVWLNPWLAHLTTTLGVRYHHHRYVTRFECDPLTRRITAAYVRPEERDAEERIEADYYVAAVPVERMAQLISPDMLAVDATLGFIQTLADPATCALNWMNGIQFYLNQDVPLAPGHVICLDSPWAITGISQPQFWPRHPLAGYGDGQVRGLISVDVSNWFEPGLNGKTAADCTLPEIVAEVWTQLKKSLVRADGTGLLTDDMVLGHYVDSDIEPNTHQPTPPPIISPFVSVHNTEPLLVNTANSWSLRPESFCNIENLFLAADYVRTNTDLATMEGANEAARRAVNGIIIASGSGAPLCHIWPLHEPAALALLRARDRERFGRGLPWTDALQQMPDRLLHQVGYWWEHHRPKAPV</sequence>
<dbReference type="OrthoDB" id="8845488at2"/>
<dbReference type="Pfam" id="PF01593">
    <property type="entry name" value="Amino_oxidase"/>
    <property type="match status" value="1"/>
</dbReference>
<dbReference type="PANTHER" id="PTHR42923">
    <property type="entry name" value="PROTOPORPHYRINOGEN OXIDASE"/>
    <property type="match status" value="1"/>
</dbReference>
<accession>A0A1H3BKC7</accession>
<dbReference type="AlphaFoldDB" id="A0A1H3BKC7"/>
<evidence type="ECO:0000313" key="3">
    <source>
        <dbReference type="Proteomes" id="UP000199249"/>
    </source>
</evidence>
<protein>
    <submittedName>
        <fullName evidence="2">NAD-binding domain and a Fe-S cluster-containing protein</fullName>
    </submittedName>
</protein>
<dbReference type="Gene3D" id="3.50.50.60">
    <property type="entry name" value="FAD/NAD(P)-binding domain"/>
    <property type="match status" value="1"/>
</dbReference>
<feature type="domain" description="Amine oxidase" evidence="1">
    <location>
        <begin position="18"/>
        <end position="539"/>
    </location>
</feature>
<dbReference type="InterPro" id="IPR002937">
    <property type="entry name" value="Amino_oxidase"/>
</dbReference>
<dbReference type="Proteomes" id="UP000199249">
    <property type="component" value="Unassembled WGS sequence"/>
</dbReference>
<dbReference type="InterPro" id="IPR036188">
    <property type="entry name" value="FAD/NAD-bd_sf"/>
</dbReference>
<evidence type="ECO:0000313" key="2">
    <source>
        <dbReference type="EMBL" id="SDX42412.1"/>
    </source>
</evidence>
<dbReference type="EMBL" id="FNOV01000001">
    <property type="protein sequence ID" value="SDX42412.1"/>
    <property type="molecule type" value="Genomic_DNA"/>
</dbReference>
<dbReference type="InterPro" id="IPR050464">
    <property type="entry name" value="Zeta_carotene_desat/Oxidored"/>
</dbReference>
<dbReference type="PANTHER" id="PTHR42923:SF46">
    <property type="entry name" value="AMINE OXIDASE"/>
    <property type="match status" value="1"/>
</dbReference>
<organism evidence="2 3">
    <name type="scientific">Hymenobacter psychrophilus</name>
    <dbReference type="NCBI Taxonomy" id="651662"/>
    <lineage>
        <taxon>Bacteria</taxon>
        <taxon>Pseudomonadati</taxon>
        <taxon>Bacteroidota</taxon>
        <taxon>Cytophagia</taxon>
        <taxon>Cytophagales</taxon>
        <taxon>Hymenobacteraceae</taxon>
        <taxon>Hymenobacter</taxon>
    </lineage>
</organism>
<proteinExistence type="predicted"/>
<keyword evidence="3" id="KW-1185">Reference proteome</keyword>
<dbReference type="RefSeq" id="WP_092737192.1">
    <property type="nucleotide sequence ID" value="NZ_FNOV01000001.1"/>
</dbReference>
<reference evidence="3" key="1">
    <citation type="submission" date="2016-10" db="EMBL/GenBank/DDBJ databases">
        <authorList>
            <person name="Varghese N."/>
            <person name="Submissions S."/>
        </authorList>
    </citation>
    <scope>NUCLEOTIDE SEQUENCE [LARGE SCALE GENOMIC DNA]</scope>
    <source>
        <strain evidence="3">CGMCC 1.8975</strain>
    </source>
</reference>
<name>A0A1H3BKC7_9BACT</name>
<evidence type="ECO:0000259" key="1">
    <source>
        <dbReference type="Pfam" id="PF01593"/>
    </source>
</evidence>